<accession>A0A249PNF3</accession>
<evidence type="ECO:0000313" key="5">
    <source>
        <dbReference type="Proteomes" id="UP000217211"/>
    </source>
</evidence>
<dbReference type="Pfam" id="PF00067">
    <property type="entry name" value="p450"/>
    <property type="match status" value="1"/>
</dbReference>
<name>A0A249PNF3_9HYPH</name>
<dbReference type="Proteomes" id="UP000217211">
    <property type="component" value="Plasmid pSJ05684b"/>
</dbReference>
<dbReference type="PROSITE" id="PS00086">
    <property type="entry name" value="CYTOCHROME_P450"/>
    <property type="match status" value="1"/>
</dbReference>
<reference evidence="4 5" key="1">
    <citation type="submission" date="2017-08" db="EMBL/GenBank/DDBJ databases">
        <title>Multipartite genome sequences of Sinorhizobium species nodulating soybeans.</title>
        <authorList>
            <person name="Tian C.F."/>
        </authorList>
    </citation>
    <scope>NUCLEOTIDE SEQUENCE [LARGE SCALE GENOMIC DNA]</scope>
    <source>
        <strain evidence="4 5">CCBAU 05684</strain>
        <plasmid evidence="5">psj05684b</plasmid>
    </source>
</reference>
<sequence length="430" mass="47618">MTSIVSIQLAEGKPSVSLHEYRVAWEGKMAGTFAFKAGSTAVPMISDVAFAELLNDPYPTFKRARDMAPIVRIEAAKIMVATRYDDIVAMERDPETFSSENPQSLVNKVMGHTMMRKDGEAHQRERRAIDPSLRPGAVKSCWGPKLEAVFEDIVARFERDGEADLFQALAAPMAGRALAEVLGFQDVDWQTMAFWSQSLIDGAGNYSGDPEISRKAVEAARGVEDAIDRALPYHRANPNTSVLSSMIHAEDPHEIDQIYANIKVAVGGGLNEPRDSILTLILGLLQNPDQLERVKANPNLWPVAFEEAVRWTSPIGMYPRRVTRDIVFSGVQLRAGDQVGLCVGAANRDGSRFEDPDRFDVFREKKSHLAFGAGAHFCAGTWVSRHMVGRLVVPRLFERLPNLRLKDPDAVRIQGWVFRGPVTLPVVWGA</sequence>
<dbReference type="Gene3D" id="1.10.630.10">
    <property type="entry name" value="Cytochrome P450"/>
    <property type="match status" value="1"/>
</dbReference>
<protein>
    <submittedName>
        <fullName evidence="4">Putative hypothetical hydroxylase</fullName>
    </submittedName>
</protein>
<dbReference type="PANTHER" id="PTHR46696:SF1">
    <property type="entry name" value="CYTOCHROME P450 YJIB-RELATED"/>
    <property type="match status" value="1"/>
</dbReference>
<dbReference type="PANTHER" id="PTHR46696">
    <property type="entry name" value="P450, PUTATIVE (EUROFUNG)-RELATED"/>
    <property type="match status" value="1"/>
</dbReference>
<dbReference type="InterPro" id="IPR036396">
    <property type="entry name" value="Cyt_P450_sf"/>
</dbReference>
<keyword evidence="3" id="KW-0479">Metal-binding</keyword>
<dbReference type="STRING" id="716928.GCA_000261485_03510"/>
<dbReference type="SUPFAM" id="SSF48264">
    <property type="entry name" value="Cytochrome P450"/>
    <property type="match status" value="1"/>
</dbReference>
<dbReference type="KEGG" id="esj:SJ05684_b58370"/>
<dbReference type="EMBL" id="CP023068">
    <property type="protein sequence ID" value="ASY66819.1"/>
    <property type="molecule type" value="Genomic_DNA"/>
</dbReference>
<evidence type="ECO:0000256" key="3">
    <source>
        <dbReference type="RuleBase" id="RU000461"/>
    </source>
</evidence>
<dbReference type="GO" id="GO:0020037">
    <property type="term" value="F:heme binding"/>
    <property type="evidence" value="ECO:0007669"/>
    <property type="project" value="InterPro"/>
</dbReference>
<dbReference type="GO" id="GO:0016705">
    <property type="term" value="F:oxidoreductase activity, acting on paired donors, with incorporation or reduction of molecular oxygen"/>
    <property type="evidence" value="ECO:0007669"/>
    <property type="project" value="InterPro"/>
</dbReference>
<dbReference type="eggNOG" id="COG2124">
    <property type="taxonomic scope" value="Bacteria"/>
</dbReference>
<organism evidence="4 5">
    <name type="scientific">Sinorhizobium sojae CCBAU 05684</name>
    <dbReference type="NCBI Taxonomy" id="716928"/>
    <lineage>
        <taxon>Bacteria</taxon>
        <taxon>Pseudomonadati</taxon>
        <taxon>Pseudomonadota</taxon>
        <taxon>Alphaproteobacteria</taxon>
        <taxon>Hyphomicrobiales</taxon>
        <taxon>Rhizobiaceae</taxon>
        <taxon>Sinorhizobium/Ensifer group</taxon>
        <taxon>Sinorhizobium</taxon>
    </lineage>
</organism>
<evidence type="ECO:0000313" key="4">
    <source>
        <dbReference type="EMBL" id="ASY66819.1"/>
    </source>
</evidence>
<dbReference type="PRINTS" id="PR00359">
    <property type="entry name" value="BP450"/>
</dbReference>
<keyword evidence="3" id="KW-0408">Iron</keyword>
<dbReference type="GO" id="GO:0005506">
    <property type="term" value="F:iron ion binding"/>
    <property type="evidence" value="ECO:0007669"/>
    <property type="project" value="InterPro"/>
</dbReference>
<dbReference type="InterPro" id="IPR017972">
    <property type="entry name" value="Cyt_P450_CS"/>
</dbReference>
<dbReference type="AlphaFoldDB" id="A0A249PNF3"/>
<dbReference type="GO" id="GO:0004497">
    <property type="term" value="F:monooxygenase activity"/>
    <property type="evidence" value="ECO:0007669"/>
    <property type="project" value="UniProtKB-KW"/>
</dbReference>
<comment type="similarity">
    <text evidence="2 3">Belongs to the cytochrome P450 family.</text>
</comment>
<geneLocation type="plasmid" evidence="5">
    <name>psj05684b</name>
</geneLocation>
<proteinExistence type="inferred from homology"/>
<comment type="cofactor">
    <cofactor evidence="1">
        <name>heme</name>
        <dbReference type="ChEBI" id="CHEBI:30413"/>
    </cofactor>
</comment>
<evidence type="ECO:0000256" key="2">
    <source>
        <dbReference type="ARBA" id="ARBA00010617"/>
    </source>
</evidence>
<keyword evidence="4" id="KW-0614">Plasmid</keyword>
<keyword evidence="3" id="KW-0560">Oxidoreductase</keyword>
<evidence type="ECO:0000256" key="1">
    <source>
        <dbReference type="ARBA" id="ARBA00001971"/>
    </source>
</evidence>
<gene>
    <name evidence="4" type="ORF">SJ05684_b58370</name>
</gene>
<keyword evidence="3" id="KW-0349">Heme</keyword>
<keyword evidence="3" id="KW-0503">Monooxygenase</keyword>
<dbReference type="InterPro" id="IPR001128">
    <property type="entry name" value="Cyt_P450"/>
</dbReference>
<dbReference type="InterPro" id="IPR002397">
    <property type="entry name" value="Cyt_P450_B"/>
</dbReference>
<keyword evidence="5" id="KW-1185">Reference proteome</keyword>